<protein>
    <submittedName>
        <fullName evidence="2">Uncharacterized protein</fullName>
    </submittedName>
</protein>
<proteinExistence type="predicted"/>
<sequence length="53" mass="6072">MASENSRGLKGGAKLRVHLRTFGSKYRWTHNPPSDDESHLTSLYRGQQFPENL</sequence>
<evidence type="ECO:0000256" key="1">
    <source>
        <dbReference type="SAM" id="MobiDB-lite"/>
    </source>
</evidence>
<dbReference type="EMBL" id="LOIC01000072">
    <property type="protein sequence ID" value="OCA54122.1"/>
    <property type="molecule type" value="Genomic_DNA"/>
</dbReference>
<dbReference type="Proteomes" id="UP000092665">
    <property type="component" value="Unassembled WGS sequence"/>
</dbReference>
<name>A0A1B8YGD2_9GAMM</name>
<reference evidence="3" key="1">
    <citation type="submission" date="2015-11" db="EMBL/GenBank/DDBJ databases">
        <authorList>
            <person name="Tobias N.J."/>
            <person name="Mishra B."/>
            <person name="Gupta D.K."/>
            <person name="Thines M."/>
            <person name="Stinear T.P."/>
            <person name="Bode H.B."/>
        </authorList>
    </citation>
    <scope>NUCLEOTIDE SEQUENCE [LARGE SCALE GENOMIC DNA]</scope>
    <source>
        <strain evidence="3">PB45.5</strain>
    </source>
</reference>
<feature type="compositionally biased region" description="Polar residues" evidence="1">
    <location>
        <begin position="40"/>
        <end position="53"/>
    </location>
</feature>
<comment type="caution">
    <text evidence="2">The sequence shown here is derived from an EMBL/GenBank/DDBJ whole genome shotgun (WGS) entry which is preliminary data.</text>
</comment>
<feature type="region of interest" description="Disordered" evidence="1">
    <location>
        <begin position="26"/>
        <end position="53"/>
    </location>
</feature>
<keyword evidence="3" id="KW-1185">Reference proteome</keyword>
<evidence type="ECO:0000313" key="2">
    <source>
        <dbReference type="EMBL" id="OCA54122.1"/>
    </source>
</evidence>
<dbReference type="RefSeq" id="WP_165603293.1">
    <property type="nucleotide sequence ID" value="NZ_CAWMQN010000072.1"/>
</dbReference>
<dbReference type="AlphaFoldDB" id="A0A1B8YGD2"/>
<organism evidence="2 3">
    <name type="scientific">Photorhabdus namnaonensis</name>
    <dbReference type="NCBI Taxonomy" id="1851568"/>
    <lineage>
        <taxon>Bacteria</taxon>
        <taxon>Pseudomonadati</taxon>
        <taxon>Pseudomonadota</taxon>
        <taxon>Gammaproteobacteria</taxon>
        <taxon>Enterobacterales</taxon>
        <taxon>Morganellaceae</taxon>
        <taxon>Photorhabdus</taxon>
    </lineage>
</organism>
<accession>A0A1B8YGD2</accession>
<evidence type="ECO:0000313" key="3">
    <source>
        <dbReference type="Proteomes" id="UP000092665"/>
    </source>
</evidence>
<gene>
    <name evidence="2" type="ORF">Phpb_02563</name>
</gene>